<dbReference type="RefSeq" id="NP_001341653.2">
    <property type="nucleotide sequence ID" value="NM_001354724.3"/>
</dbReference>
<comment type="caution">
    <text evidence="1">Lacks conserved residue(s) required for the propagation of feature annotation.</text>
</comment>
<dbReference type="AlphaFoldDB" id="A0A8V0ZK88"/>
<dbReference type="PANTHER" id="PTHR47881">
    <property type="entry name" value="TUMOR NECROSIS FACTOR RECEPTOR SUBFAMILY MEMBER 4"/>
    <property type="match status" value="1"/>
</dbReference>
<dbReference type="OrthoDB" id="9950067at2759"/>
<feature type="repeat" description="TNFR-Cys" evidence="1">
    <location>
        <begin position="30"/>
        <end position="64"/>
    </location>
</feature>
<organism evidence="5 6">
    <name type="scientific">Gallus gallus</name>
    <name type="common">Chicken</name>
    <dbReference type="NCBI Taxonomy" id="9031"/>
    <lineage>
        <taxon>Eukaryota</taxon>
        <taxon>Metazoa</taxon>
        <taxon>Chordata</taxon>
        <taxon>Craniata</taxon>
        <taxon>Vertebrata</taxon>
        <taxon>Euteleostomi</taxon>
        <taxon>Archelosauria</taxon>
        <taxon>Archosauria</taxon>
        <taxon>Dinosauria</taxon>
        <taxon>Saurischia</taxon>
        <taxon>Theropoda</taxon>
        <taxon>Coelurosauria</taxon>
        <taxon>Aves</taxon>
        <taxon>Neognathae</taxon>
        <taxon>Galloanserae</taxon>
        <taxon>Galliformes</taxon>
        <taxon>Phasianidae</taxon>
        <taxon>Phasianinae</taxon>
        <taxon>Gallus</taxon>
    </lineage>
</organism>
<dbReference type="OMA" id="MVSRCSR"/>
<dbReference type="PROSITE" id="PS50050">
    <property type="entry name" value="TNFR_NGFR_2"/>
    <property type="match status" value="2"/>
</dbReference>
<dbReference type="InterPro" id="IPR034022">
    <property type="entry name" value="TNFRSF4_N"/>
</dbReference>
<keyword evidence="2" id="KW-0472">Membrane</keyword>
<evidence type="ECO:0000256" key="3">
    <source>
        <dbReference type="SAM" id="SignalP"/>
    </source>
</evidence>
<dbReference type="GeneTree" id="ENSGT00930000151070"/>
<dbReference type="RefSeq" id="XP_024998242.2">
    <property type="nucleotide sequence ID" value="XM_025142474.3"/>
</dbReference>
<dbReference type="PANTHER" id="PTHR47881:SF1">
    <property type="entry name" value="TUMOR NECROSIS FACTOR RECEPTOR SUPERFAMILY MEMBER 4"/>
    <property type="match status" value="1"/>
</dbReference>
<feature type="domain" description="TNFR-Cys" evidence="4">
    <location>
        <begin position="66"/>
        <end position="107"/>
    </location>
</feature>
<proteinExistence type="predicted"/>
<accession>A0A8V0ZK88</accession>
<dbReference type="CDD" id="cd13406">
    <property type="entry name" value="TNFRSF4"/>
    <property type="match status" value="1"/>
</dbReference>
<dbReference type="InterPro" id="IPR020445">
    <property type="entry name" value="TNFR_4"/>
</dbReference>
<dbReference type="SMR" id="A0A8V0ZK88"/>
<feature type="transmembrane region" description="Helical" evidence="2">
    <location>
        <begin position="223"/>
        <end position="248"/>
    </location>
</feature>
<gene>
    <name evidence="5" type="primary">TNFRSF4</name>
</gene>
<keyword evidence="2" id="KW-1133">Transmembrane helix</keyword>
<dbReference type="Ensembl" id="ENSGALT00010052187.1">
    <property type="protein sequence ID" value="ENSGALP00010031167.1"/>
    <property type="gene ID" value="ENSGALG00010021521.1"/>
</dbReference>
<dbReference type="SUPFAM" id="SSF57586">
    <property type="entry name" value="TNF receptor-like"/>
    <property type="match status" value="3"/>
</dbReference>
<keyword evidence="1" id="KW-1015">Disulfide bond</keyword>
<dbReference type="RefSeq" id="XP_046787067.1">
    <property type="nucleotide sequence ID" value="XM_046931111.1"/>
</dbReference>
<reference evidence="5" key="1">
    <citation type="submission" date="2020-11" db="EMBL/GenBank/DDBJ databases">
        <title>Gallus gallus (Chicken) genome, bGalGal1, GRCg7b, maternal haplotype autosomes + Z &amp; W.</title>
        <authorList>
            <person name="Warren W."/>
            <person name="Formenti G."/>
            <person name="Fedrigo O."/>
            <person name="Haase B."/>
            <person name="Mountcastle J."/>
            <person name="Balacco J."/>
            <person name="Tracey A."/>
            <person name="Schneider V."/>
            <person name="Okimoto R."/>
            <person name="Cheng H."/>
            <person name="Hawken R."/>
            <person name="Howe K."/>
            <person name="Jarvis E.D."/>
        </authorList>
    </citation>
    <scope>NUCLEOTIDE SEQUENCE [LARGE SCALE GENOMIC DNA]</scope>
    <source>
        <strain evidence="5">Broiler</strain>
    </source>
</reference>
<dbReference type="KEGG" id="gga:101751037"/>
<reference evidence="5" key="2">
    <citation type="submission" date="2025-08" db="UniProtKB">
        <authorList>
            <consortium name="Ensembl"/>
        </authorList>
    </citation>
    <scope>IDENTIFICATION</scope>
    <source>
        <strain evidence="5">broiler</strain>
    </source>
</reference>
<protein>
    <submittedName>
        <fullName evidence="5">TNF receptor superfamily member 4</fullName>
    </submittedName>
</protein>
<keyword evidence="6" id="KW-1185">Reference proteome</keyword>
<feature type="signal peptide" evidence="3">
    <location>
        <begin position="1"/>
        <end position="28"/>
    </location>
</feature>
<keyword evidence="2" id="KW-0812">Transmembrane</keyword>
<reference evidence="5" key="3">
    <citation type="submission" date="2025-09" db="UniProtKB">
        <authorList>
            <consortium name="Ensembl"/>
        </authorList>
    </citation>
    <scope>IDENTIFICATION</scope>
    <source>
        <strain evidence="5">broiler</strain>
    </source>
</reference>
<sequence>MMVAAGFYLRFSTVLFLLLVVILTHCLGSKCKEHEYSFGTKCCKDCAPGERMRSRCTAKADTVCAPCQDNYFSTEYNHNFCKSCTVCDTKKGSVEVKKCEKTSDRICKCIPGYMPDTRYTLGSVCLLCPEGFYSTGGNESCRPWTNCSSIGKKTLQAGTRSDNAVCSDNVTQPATSESATPTLHLSTNYYRNNTSTAVPSPSKPSVNPFVVSPDASSPTGTNWGSLSLILICLILLVVSGISIFMLIIQAAKRENKRRPCRNDHQKRSFRIPIQEEQVDSNSSLIKN</sequence>
<dbReference type="FunCoup" id="A0A8V0ZK88">
    <property type="interactions" value="2"/>
</dbReference>
<evidence type="ECO:0000256" key="1">
    <source>
        <dbReference type="PROSITE-ProRule" id="PRU00206"/>
    </source>
</evidence>
<feature type="repeat" description="TNFR-Cys" evidence="1">
    <location>
        <begin position="66"/>
        <end position="107"/>
    </location>
</feature>
<dbReference type="PROSITE" id="PS00652">
    <property type="entry name" value="TNFR_NGFR_1"/>
    <property type="match status" value="1"/>
</dbReference>
<feature type="disulfide bond" evidence="1">
    <location>
        <begin position="46"/>
        <end position="64"/>
    </location>
</feature>
<dbReference type="RefSeq" id="XP_046787066.1">
    <property type="nucleotide sequence ID" value="XM_046931110.1"/>
</dbReference>
<dbReference type="Pfam" id="PF00020">
    <property type="entry name" value="TNFR_c6"/>
    <property type="match status" value="2"/>
</dbReference>
<dbReference type="GO" id="GO:0005031">
    <property type="term" value="F:tumor necrosis factor receptor activity"/>
    <property type="evidence" value="ECO:0007669"/>
    <property type="project" value="InterPro"/>
</dbReference>
<dbReference type="SMART" id="SM00208">
    <property type="entry name" value="TNFR"/>
    <property type="match status" value="3"/>
</dbReference>
<feature type="domain" description="TNFR-Cys" evidence="4">
    <location>
        <begin position="30"/>
        <end position="64"/>
    </location>
</feature>
<dbReference type="CTD" id="7293"/>
<evidence type="ECO:0000256" key="2">
    <source>
        <dbReference type="SAM" id="Phobius"/>
    </source>
</evidence>
<dbReference type="GeneID" id="101751037"/>
<dbReference type="Gene3D" id="2.10.50.10">
    <property type="entry name" value="Tumor Necrosis Factor Receptor, subunit A, domain 2"/>
    <property type="match status" value="2"/>
</dbReference>
<feature type="disulfide bond" evidence="1">
    <location>
        <begin position="43"/>
        <end position="56"/>
    </location>
</feature>
<dbReference type="RefSeq" id="XP_024998243.2">
    <property type="nucleotide sequence ID" value="XM_025142475.3"/>
</dbReference>
<evidence type="ECO:0000313" key="5">
    <source>
        <dbReference type="Ensembl" id="ENSGALP00010031167.1"/>
    </source>
</evidence>
<dbReference type="InterPro" id="IPR001368">
    <property type="entry name" value="TNFR/NGFR_Cys_rich_reg"/>
</dbReference>
<keyword evidence="3" id="KW-0732">Signal</keyword>
<dbReference type="GO" id="GO:0006954">
    <property type="term" value="P:inflammatory response"/>
    <property type="evidence" value="ECO:0007669"/>
    <property type="project" value="InterPro"/>
</dbReference>
<name>A0A8V0ZK88_CHICK</name>
<evidence type="ECO:0000259" key="4">
    <source>
        <dbReference type="PROSITE" id="PS50050"/>
    </source>
</evidence>
<evidence type="ECO:0000313" key="6">
    <source>
        <dbReference type="Proteomes" id="UP000000539"/>
    </source>
</evidence>
<dbReference type="Proteomes" id="UP000000539">
    <property type="component" value="Chromosome 21"/>
</dbReference>
<feature type="chain" id="PRO_5036450652" evidence="3">
    <location>
        <begin position="29"/>
        <end position="287"/>
    </location>
</feature>